<reference evidence="2 3" key="1">
    <citation type="submission" date="2018-11" db="EMBL/GenBank/DDBJ databases">
        <title>Genomes From Bacteria Associated with the Canine Oral Cavity: a Test Case for Automated Genome-Based Taxonomic Assignment.</title>
        <authorList>
            <person name="Coil D.A."/>
            <person name="Jospin G."/>
            <person name="Darling A.E."/>
            <person name="Wallis C."/>
            <person name="Davis I.J."/>
            <person name="Harris S."/>
            <person name="Eisen J.A."/>
            <person name="Holcombe L.J."/>
            <person name="O'Flynn C."/>
        </authorList>
    </citation>
    <scope>NUCLEOTIDE SEQUENCE [LARGE SCALE GENOMIC DNA]</scope>
    <source>
        <strain evidence="2 3">COT-280</strain>
    </source>
</reference>
<dbReference type="AlphaFoldDB" id="A0A3P2AAP4"/>
<dbReference type="Proteomes" id="UP000269923">
    <property type="component" value="Unassembled WGS sequence"/>
</dbReference>
<dbReference type="CDD" id="cd03786">
    <property type="entry name" value="GTB_UDP-GlcNAc_2-Epimerase"/>
    <property type="match status" value="1"/>
</dbReference>
<dbReference type="PANTHER" id="PTHR43174">
    <property type="entry name" value="UDP-N-ACETYLGLUCOSAMINE 2-EPIMERASE"/>
    <property type="match status" value="1"/>
</dbReference>
<evidence type="ECO:0000259" key="1">
    <source>
        <dbReference type="Pfam" id="PF02350"/>
    </source>
</evidence>
<dbReference type="GO" id="GO:0006047">
    <property type="term" value="P:UDP-N-acetylglucosamine metabolic process"/>
    <property type="evidence" value="ECO:0007669"/>
    <property type="project" value="InterPro"/>
</dbReference>
<gene>
    <name evidence="2" type="primary">neuC</name>
    <name evidence="2" type="ORF">EII21_02685</name>
</gene>
<dbReference type="InterPro" id="IPR003331">
    <property type="entry name" value="UDP_GlcNAc_Epimerase_2_dom"/>
</dbReference>
<dbReference type="GO" id="GO:0004553">
    <property type="term" value="F:hydrolase activity, hydrolyzing O-glycosyl compounds"/>
    <property type="evidence" value="ECO:0007669"/>
    <property type="project" value="InterPro"/>
</dbReference>
<dbReference type="SUPFAM" id="SSF53756">
    <property type="entry name" value="UDP-Glycosyltransferase/glycogen phosphorylase"/>
    <property type="match status" value="1"/>
</dbReference>
<evidence type="ECO:0000313" key="2">
    <source>
        <dbReference type="EMBL" id="RRD91310.1"/>
    </source>
</evidence>
<dbReference type="InterPro" id="IPR029767">
    <property type="entry name" value="WecB-like"/>
</dbReference>
<feature type="domain" description="UDP-N-acetylglucosamine 2-epimerase" evidence="1">
    <location>
        <begin position="25"/>
        <end position="356"/>
    </location>
</feature>
<dbReference type="RefSeq" id="WP_124794103.1">
    <property type="nucleotide sequence ID" value="NZ_RQYC01000002.1"/>
</dbReference>
<dbReference type="NCBIfam" id="TIGR03568">
    <property type="entry name" value="NeuC_NnaA"/>
    <property type="match status" value="1"/>
</dbReference>
<dbReference type="Gene3D" id="3.40.50.2000">
    <property type="entry name" value="Glycogen Phosphorylase B"/>
    <property type="match status" value="2"/>
</dbReference>
<protein>
    <submittedName>
        <fullName evidence="2">UDP-N-acetylglucosamine 2-epimerase (Hydrolyzing)</fullName>
        <ecNumber evidence="2">3.2.1.183</ecNumber>
    </submittedName>
</protein>
<dbReference type="InterPro" id="IPR020004">
    <property type="entry name" value="UDP-GlcNAc_Epase"/>
</dbReference>
<dbReference type="OrthoDB" id="9803238at2"/>
<dbReference type="EMBL" id="RQYC01000002">
    <property type="protein sequence ID" value="RRD91310.1"/>
    <property type="molecule type" value="Genomic_DNA"/>
</dbReference>
<keyword evidence="3" id="KW-1185">Reference proteome</keyword>
<keyword evidence="2" id="KW-0326">Glycosidase</keyword>
<organism evidence="2 3">
    <name type="scientific">Conchiformibius steedae</name>
    <dbReference type="NCBI Taxonomy" id="153493"/>
    <lineage>
        <taxon>Bacteria</taxon>
        <taxon>Pseudomonadati</taxon>
        <taxon>Pseudomonadota</taxon>
        <taxon>Betaproteobacteria</taxon>
        <taxon>Neisseriales</taxon>
        <taxon>Neisseriaceae</taxon>
        <taxon>Conchiformibius</taxon>
    </lineage>
</organism>
<dbReference type="EC" id="3.2.1.183" evidence="2"/>
<evidence type="ECO:0000313" key="3">
    <source>
        <dbReference type="Proteomes" id="UP000269923"/>
    </source>
</evidence>
<dbReference type="Pfam" id="PF02350">
    <property type="entry name" value="Epimerase_2"/>
    <property type="match status" value="1"/>
</dbReference>
<keyword evidence="2" id="KW-0378">Hydrolase</keyword>
<accession>A0A3P2AAP4</accession>
<name>A0A3P2AAP4_9NEIS</name>
<dbReference type="PANTHER" id="PTHR43174:SF3">
    <property type="entry name" value="UDP-N-ACETYLGLUCOSAMINE 2-EPIMERASE"/>
    <property type="match status" value="1"/>
</dbReference>
<sequence>MKKILFITGTRADFGKIKPLLNFVEKSIDFELHLVITGMHMMRAYGSTYLEVLKEGYQHTYLAANQFKGEPMSSVLGNTITLLSRFVDEIQPNMLVVHGDRLEALAGATVGALSNCLVCHIEGGELSGTIDDSIRHAVSKLSHIHLVANESAKNRLIQMGETAEQVFIVGSPDLDVMQSKTLPSLNEIKEYYNIPFSDYAISLFHPVTTEVEQIAQYAQEYFQALKQSDGNYIVIYPNNDLGTEMILHEINQLKLSHRFRCFPSLRFEAFLVLLKNAQFIIGNSSAGIREAPFYGIPTVNVGTRQNRRLFADSIVNCSYETQSILKAIKKVQELEQRVSNTSFGEGNSVELFAQFIGNPFVWQTDLQKKFIDL</sequence>
<comment type="caution">
    <text evidence="2">The sequence shown here is derived from an EMBL/GenBank/DDBJ whole genome shotgun (WGS) entry which is preliminary data.</text>
</comment>
<proteinExistence type="predicted"/>